<proteinExistence type="predicted"/>
<sequence length="90" mass="10254">MIRNSVCPCCVQTEIMVVLLLSTLLLSLSLIEMSTIRTPPQELPKRTSIMQRLLEACPPEVSRSMCHHHLMSFWVRILLQKSAEDMETAS</sequence>
<dbReference type="EnsemblMetazoa" id="G32494.1">
    <property type="protein sequence ID" value="G32494.1:cds"/>
    <property type="gene ID" value="G32494"/>
</dbReference>
<reference evidence="1" key="1">
    <citation type="submission" date="2022-08" db="UniProtKB">
        <authorList>
            <consortium name="EnsemblMetazoa"/>
        </authorList>
    </citation>
    <scope>IDENTIFICATION</scope>
    <source>
        <strain evidence="1">05x7-T-G4-1.051#20</strain>
    </source>
</reference>
<keyword evidence="2" id="KW-1185">Reference proteome</keyword>
<evidence type="ECO:0000313" key="2">
    <source>
        <dbReference type="Proteomes" id="UP000005408"/>
    </source>
</evidence>
<dbReference type="Proteomes" id="UP000005408">
    <property type="component" value="Unassembled WGS sequence"/>
</dbReference>
<protein>
    <submittedName>
        <fullName evidence="1">Uncharacterized protein</fullName>
    </submittedName>
</protein>
<organism evidence="1 2">
    <name type="scientific">Magallana gigas</name>
    <name type="common">Pacific oyster</name>
    <name type="synonym">Crassostrea gigas</name>
    <dbReference type="NCBI Taxonomy" id="29159"/>
    <lineage>
        <taxon>Eukaryota</taxon>
        <taxon>Metazoa</taxon>
        <taxon>Spiralia</taxon>
        <taxon>Lophotrochozoa</taxon>
        <taxon>Mollusca</taxon>
        <taxon>Bivalvia</taxon>
        <taxon>Autobranchia</taxon>
        <taxon>Pteriomorphia</taxon>
        <taxon>Ostreida</taxon>
        <taxon>Ostreoidea</taxon>
        <taxon>Ostreidae</taxon>
        <taxon>Magallana</taxon>
    </lineage>
</organism>
<name>A0A8W8MDP2_MAGGI</name>
<accession>A0A8W8MDP2</accession>
<dbReference type="AlphaFoldDB" id="A0A8W8MDP2"/>
<evidence type="ECO:0000313" key="1">
    <source>
        <dbReference type="EnsemblMetazoa" id="G32494.1:cds"/>
    </source>
</evidence>